<evidence type="ECO:0000313" key="2">
    <source>
        <dbReference type="Proteomes" id="UP000237105"/>
    </source>
</evidence>
<dbReference type="Proteomes" id="UP000237105">
    <property type="component" value="Unassembled WGS sequence"/>
</dbReference>
<gene>
    <name evidence="1" type="ORF">PanWU01x14_140430</name>
</gene>
<evidence type="ECO:0000313" key="1">
    <source>
        <dbReference type="EMBL" id="PON62193.1"/>
    </source>
</evidence>
<dbReference type="AlphaFoldDB" id="A0A2P5CMD3"/>
<keyword evidence="2" id="KW-1185">Reference proteome</keyword>
<accession>A0A2P5CMD3</accession>
<proteinExistence type="predicted"/>
<comment type="caution">
    <text evidence="1">The sequence shown here is derived from an EMBL/GenBank/DDBJ whole genome shotgun (WGS) entry which is preliminary data.</text>
</comment>
<organism evidence="1 2">
    <name type="scientific">Parasponia andersonii</name>
    <name type="common">Sponia andersonii</name>
    <dbReference type="NCBI Taxonomy" id="3476"/>
    <lineage>
        <taxon>Eukaryota</taxon>
        <taxon>Viridiplantae</taxon>
        <taxon>Streptophyta</taxon>
        <taxon>Embryophyta</taxon>
        <taxon>Tracheophyta</taxon>
        <taxon>Spermatophyta</taxon>
        <taxon>Magnoliopsida</taxon>
        <taxon>eudicotyledons</taxon>
        <taxon>Gunneridae</taxon>
        <taxon>Pentapetalae</taxon>
        <taxon>rosids</taxon>
        <taxon>fabids</taxon>
        <taxon>Rosales</taxon>
        <taxon>Cannabaceae</taxon>
        <taxon>Parasponia</taxon>
    </lineage>
</organism>
<sequence>MEATQESFHKEKKLAAKAAKINEEMIVYGIKQKKRENIYKSGSPRSDVIKTIESGTIFVVPIGLLIGTTTKVVLIDTIRTE</sequence>
<name>A0A2P5CMD3_PARAD</name>
<dbReference type="EMBL" id="JXTB01000115">
    <property type="protein sequence ID" value="PON62193.1"/>
    <property type="molecule type" value="Genomic_DNA"/>
</dbReference>
<protein>
    <submittedName>
        <fullName evidence="1">Uncharacterized protein</fullName>
    </submittedName>
</protein>
<reference evidence="2" key="1">
    <citation type="submission" date="2016-06" db="EMBL/GenBank/DDBJ databases">
        <title>Parallel loss of symbiosis genes in relatives of nitrogen-fixing non-legume Parasponia.</title>
        <authorList>
            <person name="Van Velzen R."/>
            <person name="Holmer R."/>
            <person name="Bu F."/>
            <person name="Rutten L."/>
            <person name="Van Zeijl A."/>
            <person name="Liu W."/>
            <person name="Santuari L."/>
            <person name="Cao Q."/>
            <person name="Sharma T."/>
            <person name="Shen D."/>
            <person name="Roswanjaya Y."/>
            <person name="Wardhani T."/>
            <person name="Kalhor M.S."/>
            <person name="Jansen J."/>
            <person name="Van den Hoogen J."/>
            <person name="Gungor B."/>
            <person name="Hartog M."/>
            <person name="Hontelez J."/>
            <person name="Verver J."/>
            <person name="Yang W.-C."/>
            <person name="Schijlen E."/>
            <person name="Repin R."/>
            <person name="Schilthuizen M."/>
            <person name="Schranz E."/>
            <person name="Heidstra R."/>
            <person name="Miyata K."/>
            <person name="Fedorova E."/>
            <person name="Kohlen W."/>
            <person name="Bisseling T."/>
            <person name="Smit S."/>
            <person name="Geurts R."/>
        </authorList>
    </citation>
    <scope>NUCLEOTIDE SEQUENCE [LARGE SCALE GENOMIC DNA]</scope>
    <source>
        <strain evidence="2">cv. WU1-14</strain>
    </source>
</reference>